<proteinExistence type="inferred from homology"/>
<evidence type="ECO:0000256" key="5">
    <source>
        <dbReference type="ARBA" id="ARBA00093280"/>
    </source>
</evidence>
<dbReference type="Gene3D" id="2.60.40.640">
    <property type="match status" value="2"/>
</dbReference>
<dbReference type="OrthoDB" id="10263384at2759"/>
<organism evidence="7 8">
    <name type="scientific">Rhododendron williamsianum</name>
    <dbReference type="NCBI Taxonomy" id="262921"/>
    <lineage>
        <taxon>Eukaryota</taxon>
        <taxon>Viridiplantae</taxon>
        <taxon>Streptophyta</taxon>
        <taxon>Embryophyta</taxon>
        <taxon>Tracheophyta</taxon>
        <taxon>Spermatophyta</taxon>
        <taxon>Magnoliopsida</taxon>
        <taxon>eudicotyledons</taxon>
        <taxon>Gunneridae</taxon>
        <taxon>Pentapetalae</taxon>
        <taxon>asterids</taxon>
        <taxon>Ericales</taxon>
        <taxon>Ericaceae</taxon>
        <taxon>Ericoideae</taxon>
        <taxon>Rhodoreae</taxon>
        <taxon>Rhododendron</taxon>
    </lineage>
</organism>
<comment type="function">
    <text evidence="5">Component of the commander complex that is essential for endosomal recycling of transmembrane cargos; the commander complex is composed of the CCC subcomplex and the retriever subcomplex. Component of the retriever complex, which is a heterotrimeric complex related to retromer cargo-selective complex (CSC) and essential for retromer-independent retrieval and recycling of numerous cargos such as integrin alpha-5/beta-1 (ITGA5:ITGB1). The recruitment of the retriever complex to the endosomal membrane involves CCC and WASH complexes. In the endosomes, drives the retriever and recycling of NxxY-motif-containing cargo proteins by coupling to SNX17, a cargo essential for the homeostatic maintenance of numerous cell surface proteins associated with processes that include cell migration, cell adhesion, nutrient supply and cell signaling.</text>
</comment>
<dbReference type="GO" id="GO:0005768">
    <property type="term" value="C:endosome"/>
    <property type="evidence" value="ECO:0007669"/>
    <property type="project" value="UniProtKB-SubCell"/>
</dbReference>
<evidence type="ECO:0000256" key="3">
    <source>
        <dbReference type="ARBA" id="ARBA00022753"/>
    </source>
</evidence>
<dbReference type="SUPFAM" id="SSF81296">
    <property type="entry name" value="E set domains"/>
    <property type="match status" value="1"/>
</dbReference>
<dbReference type="EMBL" id="QEFC01002154">
    <property type="protein sequence ID" value="KAE9454021.1"/>
    <property type="molecule type" value="Genomic_DNA"/>
</dbReference>
<evidence type="ECO:0000313" key="8">
    <source>
        <dbReference type="Proteomes" id="UP000428333"/>
    </source>
</evidence>
<gene>
    <name evidence="7" type="ORF">C3L33_14156</name>
</gene>
<dbReference type="FunFam" id="2.60.40.640:FF:000009">
    <property type="entry name" value="Down syndrome critical region protein 3"/>
    <property type="match status" value="1"/>
</dbReference>
<dbReference type="PANTHER" id="PTHR12233">
    <property type="entry name" value="VACUOLAR PROTEIN SORTING 26 RELATED"/>
    <property type="match status" value="1"/>
</dbReference>
<keyword evidence="8" id="KW-1185">Reference proteome</keyword>
<dbReference type="GO" id="GO:0006886">
    <property type="term" value="P:intracellular protein transport"/>
    <property type="evidence" value="ECO:0007669"/>
    <property type="project" value="InterPro"/>
</dbReference>
<protein>
    <recommendedName>
        <fullName evidence="4">Vacuolar protein sorting-associated protein 26C</fullName>
    </recommendedName>
</protein>
<evidence type="ECO:0000256" key="2">
    <source>
        <dbReference type="ARBA" id="ARBA00009100"/>
    </source>
</evidence>
<reference evidence="7 8" key="1">
    <citation type="journal article" date="2019" name="Genome Biol. Evol.">
        <title>The Rhododendron genome and chromosomal organization provide insight into shared whole-genome duplications across the heath family (Ericaceae).</title>
        <authorList>
            <person name="Soza V.L."/>
            <person name="Lindsley D."/>
            <person name="Waalkes A."/>
            <person name="Ramage E."/>
            <person name="Patwardhan R.P."/>
            <person name="Burton J.N."/>
            <person name="Adey A."/>
            <person name="Kumar A."/>
            <person name="Qiu R."/>
            <person name="Shendure J."/>
            <person name="Hall B."/>
        </authorList>
    </citation>
    <scope>NUCLEOTIDE SEQUENCE [LARGE SCALE GENOMIC DNA]</scope>
    <source>
        <strain evidence="7">RSF 1966-606</strain>
    </source>
</reference>
<evidence type="ECO:0000256" key="6">
    <source>
        <dbReference type="ARBA" id="ARBA00093474"/>
    </source>
</evidence>
<accession>A0A6A4LDC9</accession>
<feature type="non-terminal residue" evidence="7">
    <location>
        <position position="1"/>
    </location>
</feature>
<dbReference type="AlphaFoldDB" id="A0A6A4LDC9"/>
<evidence type="ECO:0000256" key="1">
    <source>
        <dbReference type="ARBA" id="ARBA00004177"/>
    </source>
</evidence>
<dbReference type="InterPro" id="IPR014752">
    <property type="entry name" value="Arrestin-like_C"/>
</dbReference>
<dbReference type="InterPro" id="IPR014756">
    <property type="entry name" value="Ig_E-set"/>
</dbReference>
<comment type="subunit">
    <text evidence="6">Component of the commander complex that is essential for endosomal recycling of transmembrane cargos; the commander complex is composed of the CCC subcomplex and the retriever subcomplex. Component of the heterotrimeric retriever complex consisting of VPS26C, VPS29 and VPS35L; within the complex interacts with VPS35L. Interacts with SNX17 (via C-terminus); the interaction is direct and associates SNX17 with the retriever complex. Interacts with SNX31; the interaction is direct.</text>
</comment>
<comment type="caution">
    <text evidence="7">The sequence shown here is derived from an EMBL/GenBank/DDBJ whole genome shotgun (WGS) entry which is preliminary data.</text>
</comment>
<evidence type="ECO:0000256" key="4">
    <source>
        <dbReference type="ARBA" id="ARBA00067597"/>
    </source>
</evidence>
<dbReference type="InterPro" id="IPR028934">
    <property type="entry name" value="Vps26-related"/>
</dbReference>
<evidence type="ECO:0000313" key="7">
    <source>
        <dbReference type="EMBL" id="KAE9454021.1"/>
    </source>
</evidence>
<name>A0A6A4LDC9_9ERIC</name>
<comment type="subcellular location">
    <subcellularLocation>
        <location evidence="1">Endosome</location>
    </subcellularLocation>
</comment>
<dbReference type="Pfam" id="PF03643">
    <property type="entry name" value="Vps26"/>
    <property type="match status" value="1"/>
</dbReference>
<dbReference type="Proteomes" id="UP000428333">
    <property type="component" value="Linkage Group LG08"/>
</dbReference>
<sequence length="377" mass="41458">MSVEIKLSRSNRIYRPNEPLEGTIVTKSPSSFSHSAIRLTVNGSVTLQIRGGSAGVIESVYGVLKPISIVNKSVEVKSSGRIGSGTTEIPFSVILKNPGDGNLESFYETFHGADISIQYLVTVEILRGYLHKSLSATVEFIIETAKANLPDQEISPEMVLFYITQDTQRHPLLPELKSGGFRVTGKICTQCSLSDPISGELTVEASAVPILSIDIHLLRIADGDVCRQMTLPIYVIVPRLLTCPTIYAGPFSIEFKVSIVITFASELSKLHPKSDPRTPRQWFDFAFSAGNGKCTSGTGSDEAVALLVRDGSALIRLQKEEYFSNSVNFRLLDNVPDSNLHLDTFRHASSPPTNFHMSDDIGLDRHEKQIYEKLMVV</sequence>
<keyword evidence="3" id="KW-0967">Endosome</keyword>
<comment type="similarity">
    <text evidence="2">Belongs to the VPS26 family.</text>
</comment>